<dbReference type="InterPro" id="IPR036942">
    <property type="entry name" value="Beta-barrel_TonB_sf"/>
</dbReference>
<organism evidence="15 16">
    <name type="scientific">Postechiella marina</name>
    <dbReference type="NCBI Taxonomy" id="943941"/>
    <lineage>
        <taxon>Bacteria</taxon>
        <taxon>Pseudomonadati</taxon>
        <taxon>Bacteroidota</taxon>
        <taxon>Flavobacteriia</taxon>
        <taxon>Flavobacteriales</taxon>
        <taxon>Flavobacteriaceae</taxon>
        <taxon>Postechiella</taxon>
    </lineage>
</organism>
<keyword evidence="2 10" id="KW-0813">Transport</keyword>
<feature type="chain" id="PRO_5045474883" evidence="12">
    <location>
        <begin position="19"/>
        <end position="781"/>
    </location>
</feature>
<keyword evidence="6 11" id="KW-0798">TonB box</keyword>
<protein>
    <submittedName>
        <fullName evidence="15">TonB-dependent receptor</fullName>
    </submittedName>
</protein>
<dbReference type="SUPFAM" id="SSF56935">
    <property type="entry name" value="Porins"/>
    <property type="match status" value="1"/>
</dbReference>
<dbReference type="InterPro" id="IPR039426">
    <property type="entry name" value="TonB-dep_rcpt-like"/>
</dbReference>
<feature type="domain" description="TonB-dependent receptor plug" evidence="14">
    <location>
        <begin position="112"/>
        <end position="220"/>
    </location>
</feature>
<comment type="caution">
    <text evidence="15">The sequence shown here is derived from an EMBL/GenBank/DDBJ whole genome shotgun (WGS) entry which is preliminary data.</text>
</comment>
<dbReference type="Gene3D" id="2.170.130.10">
    <property type="entry name" value="TonB-dependent receptor, plug domain"/>
    <property type="match status" value="1"/>
</dbReference>
<accession>A0ABP8C5R7</accession>
<evidence type="ECO:0000256" key="11">
    <source>
        <dbReference type="RuleBase" id="RU003357"/>
    </source>
</evidence>
<gene>
    <name evidence="15" type="ORF">GCM10022291_12980</name>
</gene>
<dbReference type="PROSITE" id="PS01156">
    <property type="entry name" value="TONB_DEPENDENT_REC_2"/>
    <property type="match status" value="1"/>
</dbReference>
<keyword evidence="4 10" id="KW-0812">Transmembrane</keyword>
<dbReference type="InterPro" id="IPR000531">
    <property type="entry name" value="Beta-barrel_TonB"/>
</dbReference>
<dbReference type="InterPro" id="IPR012910">
    <property type="entry name" value="Plug_dom"/>
</dbReference>
<dbReference type="Pfam" id="PF07715">
    <property type="entry name" value="Plug"/>
    <property type="match status" value="1"/>
</dbReference>
<dbReference type="Gene3D" id="2.40.170.20">
    <property type="entry name" value="TonB-dependent receptor, beta-barrel domain"/>
    <property type="match status" value="1"/>
</dbReference>
<evidence type="ECO:0000256" key="1">
    <source>
        <dbReference type="ARBA" id="ARBA00004571"/>
    </source>
</evidence>
<dbReference type="CDD" id="cd01347">
    <property type="entry name" value="ligand_gated_channel"/>
    <property type="match status" value="1"/>
</dbReference>
<dbReference type="SUPFAM" id="SSF49464">
    <property type="entry name" value="Carboxypeptidase regulatory domain-like"/>
    <property type="match status" value="1"/>
</dbReference>
<evidence type="ECO:0000256" key="5">
    <source>
        <dbReference type="ARBA" id="ARBA00022729"/>
    </source>
</evidence>
<comment type="similarity">
    <text evidence="10 11">Belongs to the TonB-dependent receptor family.</text>
</comment>
<evidence type="ECO:0000313" key="16">
    <source>
        <dbReference type="Proteomes" id="UP001501496"/>
    </source>
</evidence>
<dbReference type="PANTHER" id="PTHR30069:SF29">
    <property type="entry name" value="HEMOGLOBIN AND HEMOGLOBIN-HAPTOGLOBIN-BINDING PROTEIN 1-RELATED"/>
    <property type="match status" value="1"/>
</dbReference>
<evidence type="ECO:0000259" key="13">
    <source>
        <dbReference type="Pfam" id="PF00593"/>
    </source>
</evidence>
<keyword evidence="16" id="KW-1185">Reference proteome</keyword>
<dbReference type="Gene3D" id="2.60.40.1120">
    <property type="entry name" value="Carboxypeptidase-like, regulatory domain"/>
    <property type="match status" value="1"/>
</dbReference>
<keyword evidence="9 10" id="KW-0998">Cell outer membrane</keyword>
<sequence length="781" mass="87698">MKQLITLTICLVSLFTYAQNTYSGQIIDENNQPLPGATIQSKLNKNNAVISDGNGTFKITLKKGNHVIVKFMGFATVDQTLSVSNNKIKLIESDELLNEVVISASREKQQRKEVPASISVISAKEIADTKAFGLDQLVNDVPGVNMSMSRAAGNEQHMMSVRSPISTKSLFLYVEDGLPIRPTAVFNHNALLEMNDVAFNRVEVLKGPASSIYGSEAIGGSFNFLTKNPTRDFTGGIGFQINDMGLTKYDLEVSQYAGENVGFYLGTQYVQRKNGPVEHSDYEKFALTFKNVNHLSATSNWVNVFDIIEYRSDMSGSLSESDYSKGNYESDQTFTEREAFSFRFRSTLDKQWNVKNKTAFNFIFRKNNMDQNPSYRVSQGRDWTTRELTGTGTGEINSNGFTSYVGLIQHKIDFDFANSSLIIGASADFSPQSYQAETISVIVNTETGQNTGFTLNAGDYIINYDADIFNYAGYFQYEINPTEKLKLTAALRYDGFDYDYNNLVDGVAGPKDSKNSYNNVSPKFGANYNVSRNLGLYANYSNGFTPPQTSSLYRNSYVGVGENVFDLKPSNYHNYEIGTYLTLHKNFKIDVAVYFLDGKNTLVTLRDEADNFFSANAGKTRSYGIEYGFKYTLTNELTISHNGSFAKHRYIDFFDGGVDYSKTDRPTAPKVLGNSKIIYKPVYVKNMVLSLTHELVGKYNTSFENQVDNGDGTFGTATYNGHNIFNFLASYRYQNIEIWSHVLNIFDDLYSPRVSYSKWSRANSYSVGNPRAFHFGIKYHF</sequence>
<evidence type="ECO:0000256" key="9">
    <source>
        <dbReference type="ARBA" id="ARBA00023237"/>
    </source>
</evidence>
<keyword evidence="7 10" id="KW-0472">Membrane</keyword>
<keyword evidence="5 12" id="KW-0732">Signal</keyword>
<keyword evidence="8 15" id="KW-0675">Receptor</keyword>
<evidence type="ECO:0000256" key="7">
    <source>
        <dbReference type="ARBA" id="ARBA00023136"/>
    </source>
</evidence>
<evidence type="ECO:0000256" key="3">
    <source>
        <dbReference type="ARBA" id="ARBA00022452"/>
    </source>
</evidence>
<keyword evidence="3 10" id="KW-1134">Transmembrane beta strand</keyword>
<evidence type="ECO:0000259" key="14">
    <source>
        <dbReference type="Pfam" id="PF07715"/>
    </source>
</evidence>
<name>A0ABP8C5R7_9FLAO</name>
<dbReference type="EMBL" id="BAABCA010000002">
    <property type="protein sequence ID" value="GAA4234163.1"/>
    <property type="molecule type" value="Genomic_DNA"/>
</dbReference>
<evidence type="ECO:0000256" key="8">
    <source>
        <dbReference type="ARBA" id="ARBA00023170"/>
    </source>
</evidence>
<evidence type="ECO:0000256" key="4">
    <source>
        <dbReference type="ARBA" id="ARBA00022692"/>
    </source>
</evidence>
<dbReference type="Pfam" id="PF13715">
    <property type="entry name" value="CarbopepD_reg_2"/>
    <property type="match status" value="1"/>
</dbReference>
<dbReference type="InterPro" id="IPR010917">
    <property type="entry name" value="TonB_rcpt_CS"/>
</dbReference>
<dbReference type="PROSITE" id="PS52016">
    <property type="entry name" value="TONB_DEPENDENT_REC_3"/>
    <property type="match status" value="1"/>
</dbReference>
<evidence type="ECO:0000256" key="10">
    <source>
        <dbReference type="PROSITE-ProRule" id="PRU01360"/>
    </source>
</evidence>
<dbReference type="Pfam" id="PF00593">
    <property type="entry name" value="TonB_dep_Rec_b-barrel"/>
    <property type="match status" value="1"/>
</dbReference>
<proteinExistence type="inferred from homology"/>
<feature type="domain" description="TonB-dependent receptor-like beta-barrel" evidence="13">
    <location>
        <begin position="311"/>
        <end position="732"/>
    </location>
</feature>
<dbReference type="RefSeq" id="WP_344787317.1">
    <property type="nucleotide sequence ID" value="NZ_BAABCA010000002.1"/>
</dbReference>
<reference evidence="16" key="1">
    <citation type="journal article" date="2019" name="Int. J. Syst. Evol. Microbiol.">
        <title>The Global Catalogue of Microorganisms (GCM) 10K type strain sequencing project: providing services to taxonomists for standard genome sequencing and annotation.</title>
        <authorList>
            <consortium name="The Broad Institute Genomics Platform"/>
            <consortium name="The Broad Institute Genome Sequencing Center for Infectious Disease"/>
            <person name="Wu L."/>
            <person name="Ma J."/>
        </authorList>
    </citation>
    <scope>NUCLEOTIDE SEQUENCE [LARGE SCALE GENOMIC DNA]</scope>
    <source>
        <strain evidence="16">JCM 17630</strain>
    </source>
</reference>
<comment type="subcellular location">
    <subcellularLocation>
        <location evidence="1 10">Cell outer membrane</location>
        <topology evidence="1 10">Multi-pass membrane protein</topology>
    </subcellularLocation>
</comment>
<feature type="signal peptide" evidence="12">
    <location>
        <begin position="1"/>
        <end position="18"/>
    </location>
</feature>
<evidence type="ECO:0000256" key="2">
    <source>
        <dbReference type="ARBA" id="ARBA00022448"/>
    </source>
</evidence>
<dbReference type="InterPro" id="IPR037066">
    <property type="entry name" value="Plug_dom_sf"/>
</dbReference>
<evidence type="ECO:0000256" key="12">
    <source>
        <dbReference type="SAM" id="SignalP"/>
    </source>
</evidence>
<dbReference type="Proteomes" id="UP001501496">
    <property type="component" value="Unassembled WGS sequence"/>
</dbReference>
<dbReference type="PANTHER" id="PTHR30069">
    <property type="entry name" value="TONB-DEPENDENT OUTER MEMBRANE RECEPTOR"/>
    <property type="match status" value="1"/>
</dbReference>
<evidence type="ECO:0000256" key="6">
    <source>
        <dbReference type="ARBA" id="ARBA00023077"/>
    </source>
</evidence>
<evidence type="ECO:0000313" key="15">
    <source>
        <dbReference type="EMBL" id="GAA4234163.1"/>
    </source>
</evidence>
<dbReference type="InterPro" id="IPR008969">
    <property type="entry name" value="CarboxyPept-like_regulatory"/>
</dbReference>